<dbReference type="Gene3D" id="3.30.930.10">
    <property type="entry name" value="Bira Bifunctional Protein, Domain 2"/>
    <property type="match status" value="1"/>
</dbReference>
<evidence type="ECO:0000256" key="7">
    <source>
        <dbReference type="ARBA" id="ARBA00022884"/>
    </source>
</evidence>
<dbReference type="EMBL" id="JACPHQ010000015">
    <property type="protein sequence ID" value="MBI2465832.1"/>
    <property type="molecule type" value="Genomic_DNA"/>
</dbReference>
<dbReference type="PRINTS" id="PR00980">
    <property type="entry name" value="TRNASYNTHALA"/>
</dbReference>
<feature type="domain" description="Alanyl-transfer RNA synthetases family profile" evidence="10">
    <location>
        <begin position="1"/>
        <end position="507"/>
    </location>
</feature>
<evidence type="ECO:0000313" key="12">
    <source>
        <dbReference type="Proteomes" id="UP000709672"/>
    </source>
</evidence>
<protein>
    <recommendedName>
        <fullName evidence="2">alanine--tRNA ligase</fullName>
        <ecNumber evidence="2">6.1.1.7</ecNumber>
    </recommendedName>
</protein>
<proteinExistence type="inferred from homology"/>
<gene>
    <name evidence="11" type="ORF">HYV66_01210</name>
</gene>
<evidence type="ECO:0000256" key="6">
    <source>
        <dbReference type="ARBA" id="ARBA00022840"/>
    </source>
</evidence>
<dbReference type="Pfam" id="PF01411">
    <property type="entry name" value="tRNA-synt_2c"/>
    <property type="match status" value="1"/>
</dbReference>
<dbReference type="SUPFAM" id="SSF101353">
    <property type="entry name" value="Putative anticodon-binding domain of alanyl-tRNA synthetase (AlaRS)"/>
    <property type="match status" value="1"/>
</dbReference>
<reference evidence="11" key="1">
    <citation type="submission" date="2020-07" db="EMBL/GenBank/DDBJ databases">
        <title>Huge and variable diversity of episymbiotic CPR bacteria and DPANN archaea in groundwater ecosystems.</title>
        <authorList>
            <person name="He C.Y."/>
            <person name="Keren R."/>
            <person name="Whittaker M."/>
            <person name="Farag I.F."/>
            <person name="Doudna J."/>
            <person name="Cate J.H.D."/>
            <person name="Banfield J.F."/>
        </authorList>
    </citation>
    <scope>NUCLEOTIDE SEQUENCE</scope>
    <source>
        <strain evidence="11">NC_groundwater_418_Ag_B-0.1um_45_10</strain>
    </source>
</reference>
<comment type="similarity">
    <text evidence="1">Belongs to the class-II aminoacyl-tRNA synthetase family.</text>
</comment>
<keyword evidence="8" id="KW-0648">Protein biosynthesis</keyword>
<dbReference type="GO" id="GO:0004813">
    <property type="term" value="F:alanine-tRNA ligase activity"/>
    <property type="evidence" value="ECO:0007669"/>
    <property type="project" value="UniProtKB-EC"/>
</dbReference>
<dbReference type="InterPro" id="IPR002318">
    <property type="entry name" value="Ala-tRNA-lgiase_IIc"/>
</dbReference>
<evidence type="ECO:0000313" key="11">
    <source>
        <dbReference type="EMBL" id="MBI2465832.1"/>
    </source>
</evidence>
<dbReference type="Gene3D" id="3.30.54.20">
    <property type="match status" value="1"/>
</dbReference>
<evidence type="ECO:0000256" key="4">
    <source>
        <dbReference type="ARBA" id="ARBA00022598"/>
    </source>
</evidence>
<dbReference type="EC" id="6.1.1.7" evidence="2"/>
<keyword evidence="7" id="KW-0694">RNA-binding</keyword>
<dbReference type="InterPro" id="IPR045864">
    <property type="entry name" value="aa-tRNA-synth_II/BPL/LPL"/>
</dbReference>
<keyword evidence="5" id="KW-0547">Nucleotide-binding</keyword>
<dbReference type="SUPFAM" id="SSF55186">
    <property type="entry name" value="ThrRS/AlaRS common domain"/>
    <property type="match status" value="1"/>
</dbReference>
<evidence type="ECO:0000256" key="9">
    <source>
        <dbReference type="ARBA" id="ARBA00023146"/>
    </source>
</evidence>
<keyword evidence="3" id="KW-0820">tRNA-binding</keyword>
<accession>A0A931YDG3</accession>
<evidence type="ECO:0000259" key="10">
    <source>
        <dbReference type="PROSITE" id="PS50860"/>
    </source>
</evidence>
<evidence type="ECO:0000256" key="8">
    <source>
        <dbReference type="ARBA" id="ARBA00022917"/>
    </source>
</evidence>
<dbReference type="InterPro" id="IPR018163">
    <property type="entry name" value="Thr/Ala-tRNA-synth_IIc_edit"/>
</dbReference>
<comment type="caution">
    <text evidence="11">The sequence shown here is derived from an EMBL/GenBank/DDBJ whole genome shotgun (WGS) entry which is preliminary data.</text>
</comment>
<dbReference type="Proteomes" id="UP000709672">
    <property type="component" value="Unassembled WGS sequence"/>
</dbReference>
<dbReference type="CDD" id="cd00673">
    <property type="entry name" value="AlaRS_core"/>
    <property type="match status" value="1"/>
</dbReference>
<keyword evidence="9" id="KW-0030">Aminoacyl-tRNA synthetase</keyword>
<evidence type="ECO:0000256" key="2">
    <source>
        <dbReference type="ARBA" id="ARBA00013168"/>
    </source>
</evidence>
<dbReference type="InterPro" id="IPR018164">
    <property type="entry name" value="Ala-tRNA-synth_IIc_N"/>
</dbReference>
<evidence type="ECO:0000256" key="5">
    <source>
        <dbReference type="ARBA" id="ARBA00022741"/>
    </source>
</evidence>
<dbReference type="GO" id="GO:0005524">
    <property type="term" value="F:ATP binding"/>
    <property type="evidence" value="ECO:0007669"/>
    <property type="project" value="UniProtKB-KW"/>
</dbReference>
<organism evidence="11 12">
    <name type="scientific">Candidatus Sungiibacteriota bacterium</name>
    <dbReference type="NCBI Taxonomy" id="2750080"/>
    <lineage>
        <taxon>Bacteria</taxon>
        <taxon>Candidatus Sungiibacteriota</taxon>
    </lineage>
</organism>
<sequence length="530" mass="60329">MDSQEIRQKFLKFFESRGHKIVPSSSLVPADPSVLLTTAGMQQFKPYFTGQKDPSLDFGSKNTISIQKSFRTSDIEEVGDESHLTFFEMLGSFSFGGYFKKEAIEYGYEFITQEMGLKIDYVSVFEGDSEVPADTESERIWRSLGVSNIKKFGRQDNFWGPTGLEGPCGPTTEIYVNGVEIWNLVFNEFYCRPDKTLEPLKVKGVDTGMGMERLAVAVQKKKNIFETDLFEQLIDQIDVADEKVKRIITDHIRASAFLITDGVRPSNKEAGYILRRLMRRAMIYGSKTDFERLLLKVVDLYGGFYKELNPVLILEVFNKESNQFSDTLARGMKELEKISLVDAAVAFRFYESYGLPFEVIKDKNPDLKREDFEAEFKKHQEISRAGAEKKFGGHGLVEGDLMAANPEELKIKTRLHTATHLLNASLHKVLGDVVSQRGSDITAERTRFDFAFERKMTPQEIKQVEDLVNNKIKENLPVKTEEMALEEAKAIGAAGVFDSKYGERVMLSSKKYYIVKNINSVSLWTKKIYI</sequence>
<dbReference type="PANTHER" id="PTHR11777:SF9">
    <property type="entry name" value="ALANINE--TRNA LIGASE, CYTOPLASMIC"/>
    <property type="match status" value="1"/>
</dbReference>
<keyword evidence="6" id="KW-0067">ATP-binding</keyword>
<dbReference type="PANTHER" id="PTHR11777">
    <property type="entry name" value="ALANYL-TRNA SYNTHETASE"/>
    <property type="match status" value="1"/>
</dbReference>
<dbReference type="InterPro" id="IPR018165">
    <property type="entry name" value="Ala-tRNA-synth_IIc_core"/>
</dbReference>
<dbReference type="FunFam" id="3.30.980.10:FF:000004">
    <property type="entry name" value="Alanine--tRNA ligase, cytoplasmic"/>
    <property type="match status" value="1"/>
</dbReference>
<dbReference type="GO" id="GO:0006419">
    <property type="term" value="P:alanyl-tRNA aminoacylation"/>
    <property type="evidence" value="ECO:0007669"/>
    <property type="project" value="InterPro"/>
</dbReference>
<dbReference type="GO" id="GO:0002161">
    <property type="term" value="F:aminoacyl-tRNA deacylase activity"/>
    <property type="evidence" value="ECO:0007669"/>
    <property type="project" value="TreeGrafter"/>
</dbReference>
<dbReference type="GO" id="GO:0000049">
    <property type="term" value="F:tRNA binding"/>
    <property type="evidence" value="ECO:0007669"/>
    <property type="project" value="UniProtKB-KW"/>
</dbReference>
<name>A0A931YDG3_9BACT</name>
<dbReference type="InterPro" id="IPR018162">
    <property type="entry name" value="Ala-tRNA-ligase_IIc_anticod-bd"/>
</dbReference>
<dbReference type="SUPFAM" id="SSF55681">
    <property type="entry name" value="Class II aaRS and biotin synthetases"/>
    <property type="match status" value="1"/>
</dbReference>
<dbReference type="PROSITE" id="PS50860">
    <property type="entry name" value="AA_TRNA_LIGASE_II_ALA"/>
    <property type="match status" value="1"/>
</dbReference>
<dbReference type="Gene3D" id="3.30.980.10">
    <property type="entry name" value="Threonyl-trna Synthetase, Chain A, domain 2"/>
    <property type="match status" value="1"/>
</dbReference>
<evidence type="ECO:0000256" key="1">
    <source>
        <dbReference type="ARBA" id="ARBA00008226"/>
    </source>
</evidence>
<dbReference type="AlphaFoldDB" id="A0A931YDG3"/>
<evidence type="ECO:0000256" key="3">
    <source>
        <dbReference type="ARBA" id="ARBA00022555"/>
    </source>
</evidence>
<keyword evidence="4 11" id="KW-0436">Ligase</keyword>
<dbReference type="GO" id="GO:0005829">
    <property type="term" value="C:cytosol"/>
    <property type="evidence" value="ECO:0007669"/>
    <property type="project" value="TreeGrafter"/>
</dbReference>
<dbReference type="InterPro" id="IPR050058">
    <property type="entry name" value="Ala-tRNA_ligase"/>
</dbReference>